<organism evidence="2 3">
    <name type="scientific">Sanguibacter keddieii (strain ATCC 51767 / DSM 10542 / NCFB 3025 / ST-74)</name>
    <dbReference type="NCBI Taxonomy" id="446469"/>
    <lineage>
        <taxon>Bacteria</taxon>
        <taxon>Bacillati</taxon>
        <taxon>Actinomycetota</taxon>
        <taxon>Actinomycetes</taxon>
        <taxon>Micrococcales</taxon>
        <taxon>Sanguibacteraceae</taxon>
        <taxon>Sanguibacter</taxon>
    </lineage>
</organism>
<gene>
    <name evidence="2" type="ordered locus">Sked_15500</name>
</gene>
<keyword evidence="1" id="KW-1133">Transmembrane helix</keyword>
<evidence type="ECO:0000313" key="2">
    <source>
        <dbReference type="EMBL" id="ACZ21485.1"/>
    </source>
</evidence>
<feature type="transmembrane region" description="Helical" evidence="1">
    <location>
        <begin position="69"/>
        <end position="88"/>
    </location>
</feature>
<keyword evidence="3" id="KW-1185">Reference proteome</keyword>
<proteinExistence type="predicted"/>
<evidence type="ECO:0000256" key="1">
    <source>
        <dbReference type="SAM" id="Phobius"/>
    </source>
</evidence>
<dbReference type="AlphaFoldDB" id="D1BFX4"/>
<dbReference type="STRING" id="446469.Sked_15500"/>
<keyword evidence="1" id="KW-0812">Transmembrane</keyword>
<reference evidence="2 3" key="1">
    <citation type="journal article" date="2009" name="Stand. Genomic Sci.">
        <title>Complete genome sequence of Sanguibacter keddieii type strain (ST-74).</title>
        <authorList>
            <person name="Ivanova N."/>
            <person name="Sikorski J."/>
            <person name="Sims D."/>
            <person name="Brettin T."/>
            <person name="Detter J.C."/>
            <person name="Han C."/>
            <person name="Lapidus A."/>
            <person name="Copeland A."/>
            <person name="Glavina Del Rio T."/>
            <person name="Nolan M."/>
            <person name="Chen F."/>
            <person name="Lucas S."/>
            <person name="Tice H."/>
            <person name="Cheng J.F."/>
            <person name="Bruce D."/>
            <person name="Goodwin L."/>
            <person name="Pitluck S."/>
            <person name="Pati A."/>
            <person name="Mavromatis K."/>
            <person name="Chen A."/>
            <person name="Palaniappan K."/>
            <person name="D'haeseleer P."/>
            <person name="Chain P."/>
            <person name="Bristow J."/>
            <person name="Eisen J.A."/>
            <person name="Markowitz V."/>
            <person name="Hugenholtz P."/>
            <person name="Goker M."/>
            <person name="Pukall R."/>
            <person name="Klenk H.P."/>
            <person name="Kyrpides N.C."/>
        </authorList>
    </citation>
    <scope>NUCLEOTIDE SEQUENCE [LARGE SCALE GENOMIC DNA]</scope>
    <source>
        <strain evidence="3">ATCC 51767 / DSM 10542 / NCFB 3025 / ST-74</strain>
    </source>
</reference>
<dbReference type="Proteomes" id="UP000000322">
    <property type="component" value="Chromosome"/>
</dbReference>
<dbReference type="OrthoDB" id="5197832at2"/>
<dbReference type="RefSeq" id="WP_012866554.1">
    <property type="nucleotide sequence ID" value="NC_013521.1"/>
</dbReference>
<keyword evidence="1" id="KW-0472">Membrane</keyword>
<accession>D1BFX4</accession>
<feature type="transmembrane region" description="Helical" evidence="1">
    <location>
        <begin position="94"/>
        <end position="114"/>
    </location>
</feature>
<sequence length="119" mass="12936">MLTPLTVLVVVAASLQGLWAAWFAVRDRAVILKQLWGAAVVEALLLVQTVVAAVLLATGDHPGVPVGELWGYLVTVLLILPFAAAWAFAERSRWSSVVMVLAAVTVIFLEYRLVLIWGR</sequence>
<evidence type="ECO:0008006" key="4">
    <source>
        <dbReference type="Google" id="ProtNLM"/>
    </source>
</evidence>
<dbReference type="KEGG" id="ske:Sked_15500"/>
<dbReference type="EMBL" id="CP001819">
    <property type="protein sequence ID" value="ACZ21485.1"/>
    <property type="molecule type" value="Genomic_DNA"/>
</dbReference>
<name>D1BFX4_SANKS</name>
<evidence type="ECO:0000313" key="3">
    <source>
        <dbReference type="Proteomes" id="UP000000322"/>
    </source>
</evidence>
<dbReference type="eggNOG" id="ENOG5033GN1">
    <property type="taxonomic scope" value="Bacteria"/>
</dbReference>
<dbReference type="HOGENOM" id="CLU_140382_0_0_11"/>
<feature type="transmembrane region" description="Helical" evidence="1">
    <location>
        <begin position="36"/>
        <end position="57"/>
    </location>
</feature>
<protein>
    <recommendedName>
        <fullName evidence="4">Integral membrane protein</fullName>
    </recommendedName>
</protein>